<dbReference type="PROSITE" id="PS50893">
    <property type="entry name" value="ABC_TRANSPORTER_2"/>
    <property type="match status" value="1"/>
</dbReference>
<evidence type="ECO:0000313" key="7">
    <source>
        <dbReference type="Proteomes" id="UP000295773"/>
    </source>
</evidence>
<dbReference type="GeneID" id="73794704"/>
<dbReference type="GO" id="GO:0015418">
    <property type="term" value="F:ABC-type quaternary ammonium compound transporting activity"/>
    <property type="evidence" value="ECO:0007669"/>
    <property type="project" value="UniProtKB-EC"/>
</dbReference>
<dbReference type="PANTHER" id="PTHR42781:SF4">
    <property type="entry name" value="SPERMIDINE_PUTRESCINE IMPORT ATP-BINDING PROTEIN POTA"/>
    <property type="match status" value="1"/>
</dbReference>
<dbReference type="InterPro" id="IPR003593">
    <property type="entry name" value="AAA+_ATPase"/>
</dbReference>
<name>A0A4R3SXW9_9FIRM</name>
<accession>A0A4R3SXW9</accession>
<evidence type="ECO:0000313" key="6">
    <source>
        <dbReference type="EMBL" id="TCU53673.1"/>
    </source>
</evidence>
<dbReference type="RefSeq" id="WP_008689970.1">
    <property type="nucleotide sequence ID" value="NZ_AP024510.1"/>
</dbReference>
<gene>
    <name evidence="6" type="ORF">EDD61_12711</name>
</gene>
<evidence type="ECO:0000256" key="3">
    <source>
        <dbReference type="ARBA" id="ARBA00022840"/>
    </source>
</evidence>
<dbReference type="SUPFAM" id="SSF52540">
    <property type="entry name" value="P-loop containing nucleoside triphosphate hydrolases"/>
    <property type="match status" value="1"/>
</dbReference>
<dbReference type="PANTHER" id="PTHR42781">
    <property type="entry name" value="SPERMIDINE/PUTRESCINE IMPORT ATP-BINDING PROTEIN POTA"/>
    <property type="match status" value="1"/>
</dbReference>
<evidence type="ECO:0000256" key="1">
    <source>
        <dbReference type="ARBA" id="ARBA00022448"/>
    </source>
</evidence>
<dbReference type="Pfam" id="PF00005">
    <property type="entry name" value="ABC_tran"/>
    <property type="match status" value="1"/>
</dbReference>
<reference evidence="6 7" key="1">
    <citation type="submission" date="2019-03" db="EMBL/GenBank/DDBJ databases">
        <title>Genomic Encyclopedia of Type Strains, Phase IV (KMG-IV): sequencing the most valuable type-strain genomes for metagenomic binning, comparative biology and taxonomic classification.</title>
        <authorList>
            <person name="Goeker M."/>
        </authorList>
    </citation>
    <scope>NUCLEOTIDE SEQUENCE [LARGE SCALE GENOMIC DNA]</scope>
    <source>
        <strain evidence="6 7">DSM 29481</strain>
    </source>
</reference>
<dbReference type="AlphaFoldDB" id="A0A4R3SXW9"/>
<sequence>MSEIICNHVKKAYGETIVLHDVSFTIQPHERISIIGGSGSGKTTLLKLLNALILPDEGSIQIDGIDISTMDANLLRQSIGYVIQSIGLFPHMTIYDNITYVLRLKKWDAIRMQQRVEELLHIVDLDATLLTRYPDELSGGQKQRVGIARALAADPKVVLMDEAFGAVDEITRHTLQEELLRIHAVDPFTLVFVTHDIKEALYLGERVMVMKDGCVEQFDTAQHIRQHPKTAFVKQLLSYL</sequence>
<keyword evidence="1" id="KW-0813">Transport</keyword>
<dbReference type="Gene3D" id="3.40.50.300">
    <property type="entry name" value="P-loop containing nucleotide triphosphate hydrolases"/>
    <property type="match status" value="1"/>
</dbReference>
<dbReference type="Proteomes" id="UP000295773">
    <property type="component" value="Unassembled WGS sequence"/>
</dbReference>
<dbReference type="SMART" id="SM00382">
    <property type="entry name" value="AAA"/>
    <property type="match status" value="1"/>
</dbReference>
<dbReference type="GO" id="GO:0016887">
    <property type="term" value="F:ATP hydrolysis activity"/>
    <property type="evidence" value="ECO:0007669"/>
    <property type="project" value="InterPro"/>
</dbReference>
<dbReference type="FunFam" id="3.40.50.300:FF:000425">
    <property type="entry name" value="Probable ABC transporter, ATP-binding subunit"/>
    <property type="match status" value="1"/>
</dbReference>
<evidence type="ECO:0000259" key="5">
    <source>
        <dbReference type="PROSITE" id="PS50893"/>
    </source>
</evidence>
<evidence type="ECO:0000256" key="2">
    <source>
        <dbReference type="ARBA" id="ARBA00022741"/>
    </source>
</evidence>
<dbReference type="InterPro" id="IPR027417">
    <property type="entry name" value="P-loop_NTPase"/>
</dbReference>
<dbReference type="InterPro" id="IPR050093">
    <property type="entry name" value="ABC_SmlMolc_Importer"/>
</dbReference>
<dbReference type="PROSITE" id="PS00211">
    <property type="entry name" value="ABC_TRANSPORTER_1"/>
    <property type="match status" value="1"/>
</dbReference>
<protein>
    <recommendedName>
        <fullName evidence="4">ABC-type quaternary amine transporter</fullName>
        <ecNumber evidence="4">7.6.2.9</ecNumber>
    </recommendedName>
</protein>
<keyword evidence="3 6" id="KW-0067">ATP-binding</keyword>
<dbReference type="EC" id="7.6.2.9" evidence="4"/>
<keyword evidence="7" id="KW-1185">Reference proteome</keyword>
<dbReference type="EMBL" id="SMBP01000027">
    <property type="protein sequence ID" value="TCU53673.1"/>
    <property type="molecule type" value="Genomic_DNA"/>
</dbReference>
<dbReference type="InterPro" id="IPR017871">
    <property type="entry name" value="ABC_transporter-like_CS"/>
</dbReference>
<dbReference type="GO" id="GO:0005524">
    <property type="term" value="F:ATP binding"/>
    <property type="evidence" value="ECO:0007669"/>
    <property type="project" value="UniProtKB-KW"/>
</dbReference>
<evidence type="ECO:0000256" key="4">
    <source>
        <dbReference type="ARBA" id="ARBA00066388"/>
    </source>
</evidence>
<proteinExistence type="predicted"/>
<dbReference type="InterPro" id="IPR003439">
    <property type="entry name" value="ABC_transporter-like_ATP-bd"/>
</dbReference>
<feature type="domain" description="ABC transporter" evidence="5">
    <location>
        <begin position="4"/>
        <end position="237"/>
    </location>
</feature>
<keyword evidence="2" id="KW-0547">Nucleotide-binding</keyword>
<organism evidence="6 7">
    <name type="scientific">Longicatena caecimuris</name>
    <dbReference type="NCBI Taxonomy" id="1796635"/>
    <lineage>
        <taxon>Bacteria</taxon>
        <taxon>Bacillati</taxon>
        <taxon>Bacillota</taxon>
        <taxon>Erysipelotrichia</taxon>
        <taxon>Erysipelotrichales</taxon>
        <taxon>Erysipelotrichaceae</taxon>
        <taxon>Longicatena</taxon>
    </lineage>
</organism>
<comment type="caution">
    <text evidence="6">The sequence shown here is derived from an EMBL/GenBank/DDBJ whole genome shotgun (WGS) entry which is preliminary data.</text>
</comment>